<dbReference type="AlphaFoldDB" id="A0A6N2TGV7"/>
<dbReference type="EMBL" id="CACRSY010000010">
    <property type="protein sequence ID" value="VYT04815.1"/>
    <property type="molecule type" value="Genomic_DNA"/>
</dbReference>
<keyword evidence="1" id="KW-1133">Transmembrane helix</keyword>
<evidence type="ECO:0000313" key="3">
    <source>
        <dbReference type="EMBL" id="VYT04815.1"/>
    </source>
</evidence>
<name>A0A6N2TGV7_BLAHA</name>
<sequence length="305" mass="35997">MGKSEENEKKCETFFTENLNDEELNQKILEEFLKEAEEIEKEAEEISKSLECEPTEEGFQKLMAEIRRRESIENTNDYVTNVDDREKHTSKLKELKNVKQHVDKSKSKQGNTGRKRVVRWASVAAAVLIGVFGISMSSEANRAYIMREMNELFGNDVNTKVNNNEVLESDRTEKYACEKIENTLGIKMPRFFYMPDEMKYQDYIIDEEAEAGILQYAYNEQIVFLMIFPNEKRSSFLNQNDTGVLIETFQNDFIPELKITLWEIEEKEDKIPMYSLKWEYKNCYYELFGKIEKKEIENIAKNIIY</sequence>
<feature type="transmembrane region" description="Helical" evidence="1">
    <location>
        <begin position="117"/>
        <end position="136"/>
    </location>
</feature>
<dbReference type="InterPro" id="IPR025377">
    <property type="entry name" value="DUF4367"/>
</dbReference>
<accession>A0A6N2TGV7</accession>
<evidence type="ECO:0000256" key="1">
    <source>
        <dbReference type="SAM" id="Phobius"/>
    </source>
</evidence>
<organism evidence="3">
    <name type="scientific">Blautia hansenii</name>
    <name type="common">Ruminococcus hansenii</name>
    <dbReference type="NCBI Taxonomy" id="1322"/>
    <lineage>
        <taxon>Bacteria</taxon>
        <taxon>Bacillati</taxon>
        <taxon>Bacillota</taxon>
        <taxon>Clostridia</taxon>
        <taxon>Lachnospirales</taxon>
        <taxon>Lachnospiraceae</taxon>
        <taxon>Blautia</taxon>
    </lineage>
</organism>
<proteinExistence type="predicted"/>
<keyword evidence="1" id="KW-0812">Transmembrane</keyword>
<feature type="domain" description="DUF4367" evidence="2">
    <location>
        <begin position="189"/>
        <end position="303"/>
    </location>
</feature>
<dbReference type="RefSeq" id="WP_156342318.1">
    <property type="nucleotide sequence ID" value="NZ_CACRSY010000010.1"/>
</dbReference>
<protein>
    <recommendedName>
        <fullName evidence="2">DUF4367 domain-containing protein</fullName>
    </recommendedName>
</protein>
<keyword evidence="1" id="KW-0472">Membrane</keyword>
<gene>
    <name evidence="3" type="ORF">BHLFYP23_02598</name>
</gene>
<dbReference type="Pfam" id="PF14285">
    <property type="entry name" value="DUF4367"/>
    <property type="match status" value="1"/>
</dbReference>
<reference evidence="3" key="1">
    <citation type="submission" date="2019-11" db="EMBL/GenBank/DDBJ databases">
        <authorList>
            <person name="Feng L."/>
        </authorList>
    </citation>
    <scope>NUCLEOTIDE SEQUENCE</scope>
    <source>
        <strain evidence="3">BhanseniiLFYP23</strain>
    </source>
</reference>
<evidence type="ECO:0000259" key="2">
    <source>
        <dbReference type="Pfam" id="PF14285"/>
    </source>
</evidence>